<keyword evidence="11" id="KW-1185">Reference proteome</keyword>
<keyword evidence="8" id="KW-0966">Cell projection</keyword>
<evidence type="ECO:0000256" key="6">
    <source>
        <dbReference type="ARBA" id="ARBA00023069"/>
    </source>
</evidence>
<keyword evidence="6" id="KW-0969">Cilium</keyword>
<reference evidence="12" key="1">
    <citation type="submission" date="2025-08" db="UniProtKB">
        <authorList>
            <consortium name="RefSeq"/>
        </authorList>
    </citation>
    <scope>IDENTIFICATION</scope>
    <source>
        <tissue evidence="12">Whole body</tissue>
    </source>
</reference>
<organism evidence="11 12">
    <name type="scientific">Sipha flava</name>
    <name type="common">yellow sugarcane aphid</name>
    <dbReference type="NCBI Taxonomy" id="143950"/>
    <lineage>
        <taxon>Eukaryota</taxon>
        <taxon>Metazoa</taxon>
        <taxon>Ecdysozoa</taxon>
        <taxon>Arthropoda</taxon>
        <taxon>Hexapoda</taxon>
        <taxon>Insecta</taxon>
        <taxon>Pterygota</taxon>
        <taxon>Neoptera</taxon>
        <taxon>Paraneoptera</taxon>
        <taxon>Hemiptera</taxon>
        <taxon>Sternorrhyncha</taxon>
        <taxon>Aphidomorpha</taxon>
        <taxon>Aphidoidea</taxon>
        <taxon>Aphididae</taxon>
        <taxon>Sipha</taxon>
    </lineage>
</organism>
<keyword evidence="5 10" id="KW-0175">Coiled coil</keyword>
<dbReference type="InterPro" id="IPR008805">
    <property type="entry name" value="RIB43A"/>
</dbReference>
<feature type="coiled-coil region" evidence="10">
    <location>
        <begin position="284"/>
        <end position="350"/>
    </location>
</feature>
<evidence type="ECO:0000313" key="11">
    <source>
        <dbReference type="Proteomes" id="UP000694846"/>
    </source>
</evidence>
<keyword evidence="4" id="KW-0282">Flagellum</keyword>
<feature type="coiled-coil region" evidence="10">
    <location>
        <begin position="217"/>
        <end position="244"/>
    </location>
</feature>
<comment type="subunit">
    <text evidence="9">Microtubule inner protein component of sperm flagellar doublet microtubules.</text>
</comment>
<comment type="subcellular location">
    <subcellularLocation>
        <location evidence="1">Cytoplasm</location>
        <location evidence="1">Cytoskeleton</location>
        <location evidence="1">Flagellum axoneme</location>
    </subcellularLocation>
</comment>
<evidence type="ECO:0000256" key="9">
    <source>
        <dbReference type="ARBA" id="ARBA00046435"/>
    </source>
</evidence>
<evidence type="ECO:0000313" key="12">
    <source>
        <dbReference type="RefSeq" id="XP_025408724.1"/>
    </source>
</evidence>
<dbReference type="OrthoDB" id="429119at2759"/>
<accession>A0A8B8FCX5</accession>
<evidence type="ECO:0000256" key="5">
    <source>
        <dbReference type="ARBA" id="ARBA00023054"/>
    </source>
</evidence>
<proteinExistence type="inferred from homology"/>
<evidence type="ECO:0000256" key="7">
    <source>
        <dbReference type="ARBA" id="ARBA00023212"/>
    </source>
</evidence>
<name>A0A8B8FCX5_9HEMI</name>
<gene>
    <name evidence="12" type="primary">LOC112682365</name>
</gene>
<dbReference type="PANTHER" id="PTHR14517:SF6">
    <property type="entry name" value="RE41410P"/>
    <property type="match status" value="1"/>
</dbReference>
<dbReference type="RefSeq" id="XP_025408724.1">
    <property type="nucleotide sequence ID" value="XM_025552939.1"/>
</dbReference>
<keyword evidence="7" id="KW-0206">Cytoskeleton</keyword>
<evidence type="ECO:0000256" key="8">
    <source>
        <dbReference type="ARBA" id="ARBA00023273"/>
    </source>
</evidence>
<evidence type="ECO:0000256" key="10">
    <source>
        <dbReference type="SAM" id="Coils"/>
    </source>
</evidence>
<dbReference type="AlphaFoldDB" id="A0A8B8FCX5"/>
<evidence type="ECO:0000256" key="3">
    <source>
        <dbReference type="ARBA" id="ARBA00022490"/>
    </source>
</evidence>
<dbReference type="Pfam" id="PF05914">
    <property type="entry name" value="RIB43A"/>
    <property type="match status" value="1"/>
</dbReference>
<dbReference type="GeneID" id="112682365"/>
<keyword evidence="3" id="KW-0963">Cytoplasm</keyword>
<comment type="similarity">
    <text evidence="2">Belongs to the RIB43A family.</text>
</comment>
<protein>
    <submittedName>
        <fullName evidence="12">LOW QUALITY PROTEIN: RIB43A-like with coiled-coils protein 2</fullName>
    </submittedName>
</protein>
<dbReference type="Proteomes" id="UP000694846">
    <property type="component" value="Unplaced"/>
</dbReference>
<evidence type="ECO:0000256" key="1">
    <source>
        <dbReference type="ARBA" id="ARBA00004611"/>
    </source>
</evidence>
<evidence type="ECO:0000256" key="2">
    <source>
        <dbReference type="ARBA" id="ARBA00006875"/>
    </source>
</evidence>
<dbReference type="PANTHER" id="PTHR14517">
    <property type="entry name" value="RIB43A-RELATED"/>
    <property type="match status" value="1"/>
</dbReference>
<sequence>MFNAGKPLPKDHAEVAKRVKASLFHEERKKRIFNPATRTIGIDKDALDKQVKEKKMLQDQEKTKNQAYYNKLLQDCEASLRLDEQKRKNQKQLDLEILEFRKKYQAPEMRREFDINDPLKCKNIKPNYDNDQSNTVTFFEGGEDSTKEERAEQILQQRVWLEMQIRDKKMAQEEDKNLERIWQEIQYTTAQRASAIESLENECKKKLLEANHRYNQALAAEQKMNRASAEAENTEDKMAEVYNAINGDFLTENPEPGFNSALGPGKIAKSLYKGLTPAMKQAIYDEQANQRVELRLRKEAYEKQEKDWSELVNMLARCGSISDAEMQEKKKSLEDKIKDFNLNLACEQKKEQEFLNNVFYKNKTSDEFYEQFNKTTR</sequence>
<evidence type="ECO:0000256" key="4">
    <source>
        <dbReference type="ARBA" id="ARBA00022846"/>
    </source>
</evidence>